<reference evidence="1 2" key="1">
    <citation type="journal article" date="2019" name="Int. J. Syst. Evol. Microbiol.">
        <title>The Global Catalogue of Microorganisms (GCM) 10K type strain sequencing project: providing services to taxonomists for standard genome sequencing and annotation.</title>
        <authorList>
            <consortium name="The Broad Institute Genomics Platform"/>
            <consortium name="The Broad Institute Genome Sequencing Center for Infectious Disease"/>
            <person name="Wu L."/>
            <person name="Ma J."/>
        </authorList>
    </citation>
    <scope>NUCLEOTIDE SEQUENCE [LARGE SCALE GENOMIC DNA]</scope>
    <source>
        <strain evidence="1 2">JCM 16378</strain>
    </source>
</reference>
<proteinExistence type="predicted"/>
<accession>A0ABN3UJN5</accession>
<sequence>MLCVPLCFTGGLVQYRSGLVPEAFLGAPVLGLRAGGDVLVGMDVVWSTTPRTGAGYCVIHLSALLEELRLVLRAWPGAEVPVGTQVMLSPGAACGAGSRR</sequence>
<dbReference type="EMBL" id="BAAARN010000001">
    <property type="protein sequence ID" value="GAA2734088.1"/>
    <property type="molecule type" value="Genomic_DNA"/>
</dbReference>
<organism evidence="1 2">
    <name type="scientific">Pedococcus aerophilus</name>
    <dbReference type="NCBI Taxonomy" id="436356"/>
    <lineage>
        <taxon>Bacteria</taxon>
        <taxon>Bacillati</taxon>
        <taxon>Actinomycetota</taxon>
        <taxon>Actinomycetes</taxon>
        <taxon>Micrococcales</taxon>
        <taxon>Intrasporangiaceae</taxon>
        <taxon>Pedococcus</taxon>
    </lineage>
</organism>
<dbReference type="Proteomes" id="UP001501326">
    <property type="component" value="Unassembled WGS sequence"/>
</dbReference>
<protein>
    <submittedName>
        <fullName evidence="1">Uncharacterized protein</fullName>
    </submittedName>
</protein>
<gene>
    <name evidence="1" type="ORF">GCM10009867_13450</name>
</gene>
<evidence type="ECO:0000313" key="2">
    <source>
        <dbReference type="Proteomes" id="UP001501326"/>
    </source>
</evidence>
<name>A0ABN3UJN5_9MICO</name>
<keyword evidence="2" id="KW-1185">Reference proteome</keyword>
<evidence type="ECO:0000313" key="1">
    <source>
        <dbReference type="EMBL" id="GAA2734088.1"/>
    </source>
</evidence>
<comment type="caution">
    <text evidence="1">The sequence shown here is derived from an EMBL/GenBank/DDBJ whole genome shotgun (WGS) entry which is preliminary data.</text>
</comment>